<feature type="signal peptide" evidence="1">
    <location>
        <begin position="1"/>
        <end position="22"/>
    </location>
</feature>
<dbReference type="OrthoDB" id="429889at2759"/>
<evidence type="ECO:0000313" key="3">
    <source>
        <dbReference type="Proteomes" id="UP000604046"/>
    </source>
</evidence>
<evidence type="ECO:0000256" key="1">
    <source>
        <dbReference type="SAM" id="SignalP"/>
    </source>
</evidence>
<gene>
    <name evidence="2" type="ORF">SNAT2548_LOCUS18352</name>
</gene>
<sequence>MARRSPAAALVVLGSLAAYCNIVGHSSQTFKTFTGLEPNPSRRDESAITMGDKITRAAGKTRRGKWQRLNVKTVEIEGKEMPEMFETFLSPEEEDTPFDVRQATSTTVDVTFEKRPYGIVRWQPGKDFKGAMVKDVAHGVFVGDPLGQAKAAGVTSGMVVKSIEGQDVMNEDFDVIMKKLGDEALGYKFLRRIDFPIKVTFAKMPSS</sequence>
<dbReference type="EMBL" id="CAJNDS010002143">
    <property type="protein sequence ID" value="CAE7349200.1"/>
    <property type="molecule type" value="Genomic_DNA"/>
</dbReference>
<evidence type="ECO:0000313" key="2">
    <source>
        <dbReference type="EMBL" id="CAE7349200.1"/>
    </source>
</evidence>
<reference evidence="2" key="1">
    <citation type="submission" date="2021-02" db="EMBL/GenBank/DDBJ databases">
        <authorList>
            <person name="Dougan E. K."/>
            <person name="Rhodes N."/>
            <person name="Thang M."/>
            <person name="Chan C."/>
        </authorList>
    </citation>
    <scope>NUCLEOTIDE SEQUENCE</scope>
</reference>
<organism evidence="2 3">
    <name type="scientific">Symbiodinium natans</name>
    <dbReference type="NCBI Taxonomy" id="878477"/>
    <lineage>
        <taxon>Eukaryota</taxon>
        <taxon>Sar</taxon>
        <taxon>Alveolata</taxon>
        <taxon>Dinophyceae</taxon>
        <taxon>Suessiales</taxon>
        <taxon>Symbiodiniaceae</taxon>
        <taxon>Symbiodinium</taxon>
    </lineage>
</organism>
<name>A0A812PCR0_9DINO</name>
<keyword evidence="3" id="KW-1185">Reference proteome</keyword>
<feature type="chain" id="PRO_5032414100" description="PDZ domain-containing protein" evidence="1">
    <location>
        <begin position="23"/>
        <end position="207"/>
    </location>
</feature>
<accession>A0A812PCR0</accession>
<dbReference type="AlphaFoldDB" id="A0A812PCR0"/>
<protein>
    <recommendedName>
        <fullName evidence="4">PDZ domain-containing protein</fullName>
    </recommendedName>
</protein>
<proteinExistence type="predicted"/>
<dbReference type="Proteomes" id="UP000604046">
    <property type="component" value="Unassembled WGS sequence"/>
</dbReference>
<comment type="caution">
    <text evidence="2">The sequence shown here is derived from an EMBL/GenBank/DDBJ whole genome shotgun (WGS) entry which is preliminary data.</text>
</comment>
<evidence type="ECO:0008006" key="4">
    <source>
        <dbReference type="Google" id="ProtNLM"/>
    </source>
</evidence>
<keyword evidence="1" id="KW-0732">Signal</keyword>